<name>A0A834T498_9FABA</name>
<sequence>MDPPQLEEHIKARIFATAGCKCQSLLTTIKQLKTPR</sequence>
<evidence type="ECO:0000313" key="1">
    <source>
        <dbReference type="EMBL" id="KAF7814962.1"/>
    </source>
</evidence>
<dbReference type="Proteomes" id="UP000634136">
    <property type="component" value="Unassembled WGS sequence"/>
</dbReference>
<keyword evidence="2" id="KW-1185">Reference proteome</keyword>
<reference evidence="1" key="1">
    <citation type="submission" date="2020-09" db="EMBL/GenBank/DDBJ databases">
        <title>Genome-Enabled Discovery of Anthraquinone Biosynthesis in Senna tora.</title>
        <authorList>
            <person name="Kang S.-H."/>
            <person name="Pandey R.P."/>
            <person name="Lee C.-M."/>
            <person name="Sim J.-S."/>
            <person name="Jeong J.-T."/>
            <person name="Choi B.-S."/>
            <person name="Jung M."/>
            <person name="Ginzburg D."/>
            <person name="Zhao K."/>
            <person name="Won S.Y."/>
            <person name="Oh T.-J."/>
            <person name="Yu Y."/>
            <person name="Kim N.-H."/>
            <person name="Lee O.R."/>
            <person name="Lee T.-H."/>
            <person name="Bashyal P."/>
            <person name="Kim T.-S."/>
            <person name="Lee W.-H."/>
            <person name="Kawkins C."/>
            <person name="Kim C.-K."/>
            <person name="Kim J.S."/>
            <person name="Ahn B.O."/>
            <person name="Rhee S.Y."/>
            <person name="Sohng J.K."/>
        </authorList>
    </citation>
    <scope>NUCLEOTIDE SEQUENCE</scope>
    <source>
        <tissue evidence="1">Leaf</tissue>
    </source>
</reference>
<accession>A0A834T498</accession>
<evidence type="ECO:0000313" key="2">
    <source>
        <dbReference type="Proteomes" id="UP000634136"/>
    </source>
</evidence>
<organism evidence="1 2">
    <name type="scientific">Senna tora</name>
    <dbReference type="NCBI Taxonomy" id="362788"/>
    <lineage>
        <taxon>Eukaryota</taxon>
        <taxon>Viridiplantae</taxon>
        <taxon>Streptophyta</taxon>
        <taxon>Embryophyta</taxon>
        <taxon>Tracheophyta</taxon>
        <taxon>Spermatophyta</taxon>
        <taxon>Magnoliopsida</taxon>
        <taxon>eudicotyledons</taxon>
        <taxon>Gunneridae</taxon>
        <taxon>Pentapetalae</taxon>
        <taxon>rosids</taxon>
        <taxon>fabids</taxon>
        <taxon>Fabales</taxon>
        <taxon>Fabaceae</taxon>
        <taxon>Caesalpinioideae</taxon>
        <taxon>Cassia clade</taxon>
        <taxon>Senna</taxon>
    </lineage>
</organism>
<dbReference type="AlphaFoldDB" id="A0A834T498"/>
<gene>
    <name evidence="1" type="ORF">G2W53_028931</name>
</gene>
<dbReference type="EMBL" id="JAAIUW010000009">
    <property type="protein sequence ID" value="KAF7814962.1"/>
    <property type="molecule type" value="Genomic_DNA"/>
</dbReference>
<proteinExistence type="predicted"/>
<comment type="caution">
    <text evidence="1">The sequence shown here is derived from an EMBL/GenBank/DDBJ whole genome shotgun (WGS) entry which is preliminary data.</text>
</comment>
<protein>
    <submittedName>
        <fullName evidence="1">Uncharacterized protein</fullName>
    </submittedName>
</protein>